<dbReference type="InterPro" id="IPR011009">
    <property type="entry name" value="Kinase-like_dom_sf"/>
</dbReference>
<organism evidence="8">
    <name type="scientific">Podoviridae sp. ctqve24</name>
    <dbReference type="NCBI Taxonomy" id="2826580"/>
    <lineage>
        <taxon>Viruses</taxon>
        <taxon>Duplodnaviria</taxon>
        <taxon>Heunggongvirae</taxon>
        <taxon>Uroviricota</taxon>
        <taxon>Caudoviricetes</taxon>
    </lineage>
</organism>
<dbReference type="SMART" id="SM00220">
    <property type="entry name" value="S_TKc"/>
    <property type="match status" value="1"/>
</dbReference>
<keyword evidence="6" id="KW-1133">Transmembrane helix</keyword>
<protein>
    <submittedName>
        <fullName evidence="8">PknB-like protein</fullName>
    </submittedName>
</protein>
<dbReference type="GO" id="GO:0004674">
    <property type="term" value="F:protein serine/threonine kinase activity"/>
    <property type="evidence" value="ECO:0007669"/>
    <property type="project" value="TreeGrafter"/>
</dbReference>
<keyword evidence="3" id="KW-0418">Kinase</keyword>
<dbReference type="CDD" id="cd14014">
    <property type="entry name" value="STKc_PknB_like"/>
    <property type="match status" value="1"/>
</dbReference>
<dbReference type="EMBL" id="BK014901">
    <property type="protein sequence ID" value="DAD81397.1"/>
    <property type="molecule type" value="Genomic_DNA"/>
</dbReference>
<dbReference type="GO" id="GO:0005524">
    <property type="term" value="F:ATP binding"/>
    <property type="evidence" value="ECO:0007669"/>
    <property type="project" value="UniProtKB-KW"/>
</dbReference>
<reference evidence="8" key="1">
    <citation type="journal article" date="2021" name="Proc. Natl. Acad. Sci. U.S.A.">
        <title>A Catalog of Tens of Thousands of Viruses from Human Metagenomes Reveals Hidden Associations with Chronic Diseases.</title>
        <authorList>
            <person name="Tisza M.J."/>
            <person name="Buck C.B."/>
        </authorList>
    </citation>
    <scope>NUCLEOTIDE SEQUENCE</scope>
    <source>
        <strain evidence="8">Ctqve24</strain>
    </source>
</reference>
<keyword evidence="6" id="KW-0812">Transmembrane</keyword>
<evidence type="ECO:0000256" key="3">
    <source>
        <dbReference type="ARBA" id="ARBA00022777"/>
    </source>
</evidence>
<dbReference type="PANTHER" id="PTHR43289:SF6">
    <property type="entry name" value="SERINE_THREONINE-PROTEIN KINASE NEKL-3"/>
    <property type="match status" value="1"/>
</dbReference>
<evidence type="ECO:0000256" key="2">
    <source>
        <dbReference type="ARBA" id="ARBA00022741"/>
    </source>
</evidence>
<evidence type="ECO:0000256" key="4">
    <source>
        <dbReference type="ARBA" id="ARBA00022840"/>
    </source>
</evidence>
<dbReference type="PROSITE" id="PS50011">
    <property type="entry name" value="PROTEIN_KINASE_DOM"/>
    <property type="match status" value="1"/>
</dbReference>
<accession>A0A8S5MGE4</accession>
<feature type="transmembrane region" description="Helical" evidence="6">
    <location>
        <begin position="235"/>
        <end position="253"/>
    </location>
</feature>
<feature type="domain" description="Protein kinase" evidence="7">
    <location>
        <begin position="12"/>
        <end position="251"/>
    </location>
</feature>
<keyword evidence="4" id="KW-0067">ATP-binding</keyword>
<proteinExistence type="predicted"/>
<feature type="compositionally biased region" description="Basic and acidic residues" evidence="5">
    <location>
        <begin position="268"/>
        <end position="291"/>
    </location>
</feature>
<sequence>MSITAEFIETNFKRISVLKENANGRTELVADTTGAVYIRKIIGRTGLPYKKLAQIKCAHIPEIYYYSEAYGKTYVIEEFISGETLAAELEQGKKFTAEQVRNIALQICEALIVLHGHGILHRDIKPGNIIVQGSSVWLIDFGAAKAESSTKEHDTVILGTPGFAPPEQYGFTTTDARSDIYALGKTMEILCGSSHNAKLCKIIAVCTAFDPQKRIASAAELKKLLLKNNSGKKKFIFIILAMITACSGIYFLFNRHVQEEAIPPGAEQKVEEKVQPKDVPQEKPSEQKTEIEQPAQKPKTASPQEKSQRAAANSITLNANNLVFAVNTNPLNETARKQGAQQGLTLLQPEKYPVFTVQNNSGQAMENPTVKIKFTGICAAGNNFTANAWGGRVLNWQLAKNAAGYADEVTILLTGTIPAGDYFEFPLTGAIAEYYQTGSEPAAEVKVSGDNTIPITKNYNIKIN</sequence>
<dbReference type="SUPFAM" id="SSF56112">
    <property type="entry name" value="Protein kinase-like (PK-like)"/>
    <property type="match status" value="1"/>
</dbReference>
<keyword evidence="6" id="KW-0472">Membrane</keyword>
<evidence type="ECO:0000256" key="1">
    <source>
        <dbReference type="ARBA" id="ARBA00022679"/>
    </source>
</evidence>
<name>A0A8S5MGE4_9CAUD</name>
<evidence type="ECO:0000313" key="8">
    <source>
        <dbReference type="EMBL" id="DAD81397.1"/>
    </source>
</evidence>
<dbReference type="InterPro" id="IPR000719">
    <property type="entry name" value="Prot_kinase_dom"/>
</dbReference>
<keyword evidence="1" id="KW-0808">Transferase</keyword>
<evidence type="ECO:0000259" key="7">
    <source>
        <dbReference type="PROSITE" id="PS50011"/>
    </source>
</evidence>
<evidence type="ECO:0000256" key="6">
    <source>
        <dbReference type="SAM" id="Phobius"/>
    </source>
</evidence>
<dbReference type="PROSITE" id="PS00108">
    <property type="entry name" value="PROTEIN_KINASE_ST"/>
    <property type="match status" value="1"/>
</dbReference>
<dbReference type="InterPro" id="IPR008271">
    <property type="entry name" value="Ser/Thr_kinase_AS"/>
</dbReference>
<feature type="region of interest" description="Disordered" evidence="5">
    <location>
        <begin position="264"/>
        <end position="311"/>
    </location>
</feature>
<dbReference type="PANTHER" id="PTHR43289">
    <property type="entry name" value="MITOGEN-ACTIVATED PROTEIN KINASE KINASE KINASE 20-RELATED"/>
    <property type="match status" value="1"/>
</dbReference>
<feature type="compositionally biased region" description="Polar residues" evidence="5">
    <location>
        <begin position="299"/>
        <end position="311"/>
    </location>
</feature>
<evidence type="ECO:0000256" key="5">
    <source>
        <dbReference type="SAM" id="MobiDB-lite"/>
    </source>
</evidence>
<dbReference type="Gene3D" id="1.10.510.10">
    <property type="entry name" value="Transferase(Phosphotransferase) domain 1"/>
    <property type="match status" value="1"/>
</dbReference>
<dbReference type="Pfam" id="PF00069">
    <property type="entry name" value="Pkinase"/>
    <property type="match status" value="1"/>
</dbReference>
<keyword evidence="2" id="KW-0547">Nucleotide-binding</keyword>